<feature type="transmembrane region" description="Helical" evidence="1">
    <location>
        <begin position="12"/>
        <end position="32"/>
    </location>
</feature>
<name>A0ABR7JSX2_9FIRM</name>
<evidence type="ECO:0000313" key="3">
    <source>
        <dbReference type="Proteomes" id="UP000609849"/>
    </source>
</evidence>
<dbReference type="Proteomes" id="UP000609849">
    <property type="component" value="Unassembled WGS sequence"/>
</dbReference>
<keyword evidence="1" id="KW-0812">Transmembrane</keyword>
<keyword evidence="1" id="KW-1133">Transmembrane helix</keyword>
<keyword evidence="3" id="KW-1185">Reference proteome</keyword>
<gene>
    <name evidence="2" type="ORF">H8923_14715</name>
</gene>
<dbReference type="InterPro" id="IPR012902">
    <property type="entry name" value="N_methyl_site"/>
</dbReference>
<dbReference type="Pfam" id="PF07963">
    <property type="entry name" value="N_methyl"/>
    <property type="match status" value="1"/>
</dbReference>
<evidence type="ECO:0000313" key="2">
    <source>
        <dbReference type="EMBL" id="MBC5998011.1"/>
    </source>
</evidence>
<proteinExistence type="predicted"/>
<reference evidence="2 3" key="1">
    <citation type="submission" date="2020-08" db="EMBL/GenBank/DDBJ databases">
        <authorList>
            <person name="Liu C."/>
            <person name="Sun Q."/>
        </authorList>
    </citation>
    <scope>NUCLEOTIDE SEQUENCE [LARGE SCALE GENOMIC DNA]</scope>
    <source>
        <strain evidence="2 3">NSJ-18</strain>
    </source>
</reference>
<organism evidence="2 3">
    <name type="scientific">Romboutsia faecis</name>
    <dbReference type="NCBI Taxonomy" id="2764597"/>
    <lineage>
        <taxon>Bacteria</taxon>
        <taxon>Bacillati</taxon>
        <taxon>Bacillota</taxon>
        <taxon>Clostridia</taxon>
        <taxon>Peptostreptococcales</taxon>
        <taxon>Peptostreptococcaceae</taxon>
        <taxon>Romboutsia</taxon>
    </lineage>
</organism>
<dbReference type="NCBIfam" id="TIGR02532">
    <property type="entry name" value="IV_pilin_GFxxxE"/>
    <property type="match status" value="1"/>
</dbReference>
<sequence>MAKKNNKGFSLIEIIISLAIASIMILSGYQLIINAVKLNKKGEDRQQANLVGQQVIEEIKTIDDRNISTNLLTINENLILTGTINGNINEYKGTLLDESGEYDVNIFMEKEDVEFKENNYNSEINYDLRYDISNANDNLVIKNSENHSVSNISLNDNKNFKIILENSDKLDGNVDIDNNCNEVTLNIKSKDEIFLDFTNYNFNKDIDIEIYNNLDKKLKIYIQKPMNTYSNVNARSIIGLIEIYNNPIFEKIGYSYKVKVIVKKYKNILFEGYTNKNMKKEINEN</sequence>
<accession>A0ABR7JSX2</accession>
<protein>
    <submittedName>
        <fullName evidence="2">Prepilin-type N-terminal cleavage/methylation domain-containing protein</fullName>
    </submittedName>
</protein>
<dbReference type="RefSeq" id="WP_153972692.1">
    <property type="nucleotide sequence ID" value="NZ_JACRWE010000009.1"/>
</dbReference>
<comment type="caution">
    <text evidence="2">The sequence shown here is derived from an EMBL/GenBank/DDBJ whole genome shotgun (WGS) entry which is preliminary data.</text>
</comment>
<evidence type="ECO:0000256" key="1">
    <source>
        <dbReference type="SAM" id="Phobius"/>
    </source>
</evidence>
<keyword evidence="1" id="KW-0472">Membrane</keyword>
<dbReference type="EMBL" id="JACRWE010000009">
    <property type="protein sequence ID" value="MBC5998011.1"/>
    <property type="molecule type" value="Genomic_DNA"/>
</dbReference>